<dbReference type="EMBL" id="AXCV01000556">
    <property type="protein sequence ID" value="KGO22318.1"/>
    <property type="molecule type" value="Genomic_DNA"/>
</dbReference>
<dbReference type="InterPro" id="IPR039421">
    <property type="entry name" value="Type_1_exporter"/>
</dbReference>
<organism evidence="7 8">
    <name type="scientific">Oenococcus alcoholitolerans</name>
    <dbReference type="NCBI Taxonomy" id="931074"/>
    <lineage>
        <taxon>Bacteria</taxon>
        <taxon>Bacillati</taxon>
        <taxon>Bacillota</taxon>
        <taxon>Bacilli</taxon>
        <taxon>Lactobacillales</taxon>
        <taxon>Lactobacillaceae</taxon>
        <taxon>Oenococcus</taxon>
    </lineage>
</organism>
<feature type="domain" description="ABC transmembrane type-1" evidence="6">
    <location>
        <begin position="19"/>
        <end position="229"/>
    </location>
</feature>
<feature type="transmembrane region" description="Helical" evidence="5">
    <location>
        <begin position="12"/>
        <end position="33"/>
    </location>
</feature>
<keyword evidence="2 5" id="KW-0812">Transmembrane</keyword>
<sequence>MLDKNILKIKSFKNYFISLITFSVFDALLVIGQTLFLTRTLTEAWSLKNGSKWIYSIVFFGLFFCVRQFVLTIKKKRANIFAQKSSSNLKEELLKTIFKNGTLLVDHQGSGSIVNLIFTGIDKIKFYLNELPIKIADLSVTPWIILICVFYLNWPSGLILLLVFPLTIFFLAILGIAAKNKSEEQYHGFQILNNHFLDSIRGLKTLKMLGISHEYGKSIVKVSDDYRKTDHESINDRFYFIICPGFFYDSFDSYRGS</sequence>
<protein>
    <recommendedName>
        <fullName evidence="6">ABC transmembrane type-1 domain-containing protein</fullName>
    </recommendedName>
</protein>
<keyword evidence="8" id="KW-1185">Reference proteome</keyword>
<evidence type="ECO:0000256" key="4">
    <source>
        <dbReference type="ARBA" id="ARBA00023136"/>
    </source>
</evidence>
<dbReference type="SUPFAM" id="SSF90123">
    <property type="entry name" value="ABC transporter transmembrane region"/>
    <property type="match status" value="1"/>
</dbReference>
<gene>
    <name evidence="7" type="ORF">Q757_09260</name>
</gene>
<keyword evidence="3 5" id="KW-1133">Transmembrane helix</keyword>
<evidence type="ECO:0000256" key="5">
    <source>
        <dbReference type="SAM" id="Phobius"/>
    </source>
</evidence>
<dbReference type="PROSITE" id="PS50929">
    <property type="entry name" value="ABC_TM1F"/>
    <property type="match status" value="1"/>
</dbReference>
<keyword evidence="4 5" id="KW-0472">Membrane</keyword>
<dbReference type="Proteomes" id="UP000030023">
    <property type="component" value="Unassembled WGS sequence"/>
</dbReference>
<dbReference type="PANTHER" id="PTHR24221:SF614">
    <property type="entry name" value="GLUTATHIONE_L-CYSTEINE TRANSPORT SYSTEM ATP-BINDING_PERMEASE PROTEIN CYDC"/>
    <property type="match status" value="1"/>
</dbReference>
<evidence type="ECO:0000259" key="6">
    <source>
        <dbReference type="PROSITE" id="PS50929"/>
    </source>
</evidence>
<dbReference type="Pfam" id="PF00664">
    <property type="entry name" value="ABC_membrane"/>
    <property type="match status" value="1"/>
</dbReference>
<evidence type="ECO:0000256" key="3">
    <source>
        <dbReference type="ARBA" id="ARBA00022989"/>
    </source>
</evidence>
<evidence type="ECO:0000313" key="8">
    <source>
        <dbReference type="Proteomes" id="UP000030023"/>
    </source>
</evidence>
<proteinExistence type="predicted"/>
<dbReference type="PANTHER" id="PTHR24221">
    <property type="entry name" value="ATP-BINDING CASSETTE SUB-FAMILY B"/>
    <property type="match status" value="1"/>
</dbReference>
<comment type="caution">
    <text evidence="7">The sequence shown here is derived from an EMBL/GenBank/DDBJ whole genome shotgun (WGS) entry which is preliminary data.</text>
</comment>
<comment type="subcellular location">
    <subcellularLocation>
        <location evidence="1">Cell membrane</location>
        <topology evidence="1">Multi-pass membrane protein</topology>
    </subcellularLocation>
</comment>
<evidence type="ECO:0000256" key="2">
    <source>
        <dbReference type="ARBA" id="ARBA00022692"/>
    </source>
</evidence>
<accession>A0ABR4XP53</accession>
<dbReference type="InterPro" id="IPR036640">
    <property type="entry name" value="ABC1_TM_sf"/>
</dbReference>
<dbReference type="Gene3D" id="1.20.1560.10">
    <property type="entry name" value="ABC transporter type 1, transmembrane domain"/>
    <property type="match status" value="1"/>
</dbReference>
<evidence type="ECO:0000313" key="7">
    <source>
        <dbReference type="EMBL" id="KGO22318.1"/>
    </source>
</evidence>
<reference evidence="7 8" key="1">
    <citation type="journal article" date="2014" name="Antonie Van Leeuwenhoek">
        <title>Oenococcus alcoholitolerans sp. nov., a lactic acid bacteria isolated from cachaca and ethanol fermentation processes.</title>
        <authorList>
            <person name="Badotti F."/>
            <person name="Moreira A.P."/>
            <person name="Tonon L.A."/>
            <person name="de Lucena B.T."/>
            <person name="Gomes Fde C."/>
            <person name="Kruger R."/>
            <person name="Thompson C.C."/>
            <person name="de Morais M.A.Jr."/>
            <person name="Rosa C.A."/>
            <person name="Thompson F.L."/>
        </authorList>
    </citation>
    <scope>NUCLEOTIDE SEQUENCE [LARGE SCALE GENOMIC DNA]</scope>
    <source>
        <strain evidence="7 8">UFRJ-M7.2.18</strain>
    </source>
</reference>
<dbReference type="InterPro" id="IPR011527">
    <property type="entry name" value="ABC1_TM_dom"/>
</dbReference>
<feature type="transmembrane region" description="Helical" evidence="5">
    <location>
        <begin position="158"/>
        <end position="178"/>
    </location>
</feature>
<feature type="non-terminal residue" evidence="7">
    <location>
        <position position="257"/>
    </location>
</feature>
<name>A0ABR4XP53_9LACO</name>
<evidence type="ECO:0000256" key="1">
    <source>
        <dbReference type="ARBA" id="ARBA00004651"/>
    </source>
</evidence>
<feature type="transmembrane region" description="Helical" evidence="5">
    <location>
        <begin position="135"/>
        <end position="152"/>
    </location>
</feature>
<feature type="transmembrane region" description="Helical" evidence="5">
    <location>
        <begin position="53"/>
        <end position="73"/>
    </location>
</feature>